<evidence type="ECO:0000313" key="5">
    <source>
        <dbReference type="RefSeq" id="XP_034252479.1"/>
    </source>
</evidence>
<name>A0A6P9A5G9_THRPL</name>
<feature type="domain" description="PDZ" evidence="3">
    <location>
        <begin position="314"/>
        <end position="361"/>
    </location>
</feature>
<dbReference type="SUPFAM" id="SSF50156">
    <property type="entry name" value="PDZ domain-like"/>
    <property type="match status" value="1"/>
</dbReference>
<evidence type="ECO:0000256" key="2">
    <source>
        <dbReference type="SAM" id="MobiDB-lite"/>
    </source>
</evidence>
<feature type="region of interest" description="Disordered" evidence="2">
    <location>
        <begin position="512"/>
        <end position="596"/>
    </location>
</feature>
<gene>
    <name evidence="5" type="primary">LOC117651961</name>
</gene>
<feature type="compositionally biased region" description="Basic and acidic residues" evidence="2">
    <location>
        <begin position="181"/>
        <end position="190"/>
    </location>
</feature>
<dbReference type="GeneID" id="117651961"/>
<feature type="region of interest" description="Disordered" evidence="2">
    <location>
        <begin position="475"/>
        <end position="500"/>
    </location>
</feature>
<feature type="region of interest" description="Disordered" evidence="2">
    <location>
        <begin position="608"/>
        <end position="703"/>
    </location>
</feature>
<feature type="compositionally biased region" description="Low complexity" evidence="2">
    <location>
        <begin position="550"/>
        <end position="561"/>
    </location>
</feature>
<dbReference type="FunCoup" id="A0A6P9A5G9">
    <property type="interactions" value="13"/>
</dbReference>
<dbReference type="RefSeq" id="XP_034252479.1">
    <property type="nucleotide sequence ID" value="XM_034396588.1"/>
</dbReference>
<dbReference type="AlphaFoldDB" id="A0A6P9A5G9"/>
<dbReference type="KEGG" id="tpal:117651961"/>
<dbReference type="OrthoDB" id="449487at2759"/>
<proteinExistence type="predicted"/>
<reference evidence="5" key="1">
    <citation type="submission" date="2025-08" db="UniProtKB">
        <authorList>
            <consortium name="RefSeq"/>
        </authorList>
    </citation>
    <scope>IDENTIFICATION</scope>
    <source>
        <tissue evidence="5">Total insect</tissue>
    </source>
</reference>
<evidence type="ECO:0000256" key="1">
    <source>
        <dbReference type="SAM" id="Coils"/>
    </source>
</evidence>
<feature type="coiled-coil region" evidence="1">
    <location>
        <begin position="366"/>
        <end position="393"/>
    </location>
</feature>
<sequence>MREVKSPGMGPGMGMAPPYSPLGTPLSALQGLSHRTSETNLRRCGGAASRASQKSSLLYDLYDGRDIGPQRSVSLTTLSPSAAVPVNMVTSPASPGSVCTNGDPDLEPRMAQLETLEAKMASIEVSLSTTPRRKKNGSIGSAAGVTAAAQTNGGNGVNGVAANNSPYRPSLSLSLQQRPPPSEKERRAAEERLSKLRLDVDNKRLAIKNLKMALERLDITDNIDVRIQQAELEYQLGREELNLLSLLEETRNVAAMLEEAERARSSQAANTLYCCVGSSGRAVVVSVQVQYDPKSPQFGAGPRDDAPGLYVHWATDTSGMAKGDRVLEVNGKQVLCKTRDDMHRLLAVSPDPAQLVVLRAAPEQDLTALSAQLAAERERALQAERTADSLRADGVRLSHRISYLEDQVSELLSSSAAHGSTAGPDVQLYQKGSQVQLVSNLPRLEASLRSKRLERDRDREDPQRLERLDRLEQRLERAKRQSHSSSNLTLSPSPHTPLARSTNALDVFSAESPRGPVQHIRIRQSPSQPDGLASDSDIRRPRRKSEAPASHSSHGDGLSSGRHYRKHHEYCSSGGEGGNTRPASSSSTTRPVPPRKPLRLSLHRAASLQSVESAPPGTAAASALTPGDKKAPKRNHKGEAPVPPGAGPGAQPALPSDAPHPHPFQSALRWTSSSPSQHSQHHVYRSSGNLTANGATIGGEKWC</sequence>
<feature type="compositionally biased region" description="Low complexity" evidence="2">
    <location>
        <begin position="483"/>
        <end position="498"/>
    </location>
</feature>
<feature type="region of interest" description="Disordered" evidence="2">
    <location>
        <begin position="151"/>
        <end position="190"/>
    </location>
</feature>
<dbReference type="PROSITE" id="PS50106">
    <property type="entry name" value="PDZ"/>
    <property type="match status" value="1"/>
</dbReference>
<keyword evidence="4" id="KW-1185">Reference proteome</keyword>
<evidence type="ECO:0000313" key="4">
    <source>
        <dbReference type="Proteomes" id="UP000515158"/>
    </source>
</evidence>
<protein>
    <submittedName>
        <fullName evidence="5">Uncharacterized protein LOC117651961</fullName>
    </submittedName>
</protein>
<evidence type="ECO:0000259" key="3">
    <source>
        <dbReference type="PROSITE" id="PS50106"/>
    </source>
</evidence>
<feature type="region of interest" description="Disordered" evidence="2">
    <location>
        <begin position="1"/>
        <end position="49"/>
    </location>
</feature>
<feature type="compositionally biased region" description="Low complexity" evidence="2">
    <location>
        <begin position="580"/>
        <end position="590"/>
    </location>
</feature>
<organism evidence="5">
    <name type="scientific">Thrips palmi</name>
    <name type="common">Melon thrips</name>
    <dbReference type="NCBI Taxonomy" id="161013"/>
    <lineage>
        <taxon>Eukaryota</taxon>
        <taxon>Metazoa</taxon>
        <taxon>Ecdysozoa</taxon>
        <taxon>Arthropoda</taxon>
        <taxon>Hexapoda</taxon>
        <taxon>Insecta</taxon>
        <taxon>Pterygota</taxon>
        <taxon>Neoptera</taxon>
        <taxon>Paraneoptera</taxon>
        <taxon>Thysanoptera</taxon>
        <taxon>Terebrantia</taxon>
        <taxon>Thripoidea</taxon>
        <taxon>Thripidae</taxon>
        <taxon>Thrips</taxon>
    </lineage>
</organism>
<dbReference type="CTD" id="246397"/>
<dbReference type="InterPro" id="IPR001478">
    <property type="entry name" value="PDZ"/>
</dbReference>
<dbReference type="InterPro" id="IPR036034">
    <property type="entry name" value="PDZ_sf"/>
</dbReference>
<keyword evidence="1" id="KW-0175">Coiled coil</keyword>
<dbReference type="InParanoid" id="A0A6P9A5G9"/>
<dbReference type="Proteomes" id="UP000515158">
    <property type="component" value="Unplaced"/>
</dbReference>
<dbReference type="Gene3D" id="2.30.42.10">
    <property type="match status" value="1"/>
</dbReference>
<accession>A0A6P9A5G9</accession>
<feature type="compositionally biased region" description="Low complexity" evidence="2">
    <location>
        <begin position="151"/>
        <end position="165"/>
    </location>
</feature>